<dbReference type="GO" id="GO:0006620">
    <property type="term" value="P:post-translational protein targeting to endoplasmic reticulum membrane"/>
    <property type="evidence" value="ECO:0007669"/>
    <property type="project" value="TreeGrafter"/>
</dbReference>
<dbReference type="InterPro" id="IPR032374">
    <property type="entry name" value="SGTA_dimer"/>
</dbReference>
<evidence type="ECO:0000256" key="2">
    <source>
        <dbReference type="ARBA" id="ARBA00022803"/>
    </source>
</evidence>
<name>A0AA86SSK3_9FABA</name>
<keyword evidence="6" id="KW-1185">Reference proteome</keyword>
<feature type="region of interest" description="Disordered" evidence="3">
    <location>
        <begin position="89"/>
        <end position="108"/>
    </location>
</feature>
<sequence>MAHNHIPTDSPLSRRIVRAFIRFLNSVESVRGVDAEEIEVARECLTEAFKLNSYPVAGDVKSDSLIDIFKSLEANKQCETSKSDVGTRRDCANASSSFPGENPARGMSYSEASKSTQQITAFFSWTELAQIAGSNNKTESVKASDKDSTQEPRAFVSKDDLCGQFFAALEKNNYFRRNTDGSDDPVQLEKASSLFDEACKIQRINKGFGGRRELLILHKRIRKILSDMKVYIIGMGRS</sequence>
<accession>A0AA86SSK3</accession>
<reference evidence="5" key="1">
    <citation type="submission" date="2023-10" db="EMBL/GenBank/DDBJ databases">
        <authorList>
            <person name="Domelevo Entfellner J.-B."/>
        </authorList>
    </citation>
    <scope>NUCLEOTIDE SEQUENCE</scope>
</reference>
<evidence type="ECO:0000313" key="5">
    <source>
        <dbReference type="EMBL" id="CAJ1971876.1"/>
    </source>
</evidence>
<dbReference type="PANTHER" id="PTHR45831">
    <property type="entry name" value="LD24721P"/>
    <property type="match status" value="1"/>
</dbReference>
<proteinExistence type="predicted"/>
<dbReference type="Proteomes" id="UP001189624">
    <property type="component" value="Chromosome 8"/>
</dbReference>
<dbReference type="AlphaFoldDB" id="A0AA86SSK3"/>
<keyword evidence="1" id="KW-0677">Repeat</keyword>
<dbReference type="Gramene" id="rna-AYBTSS11_LOCUS23883">
    <property type="protein sequence ID" value="CAJ1971876.1"/>
    <property type="gene ID" value="gene-AYBTSS11_LOCUS23883"/>
</dbReference>
<dbReference type="Pfam" id="PF16546">
    <property type="entry name" value="SGTA_dimer"/>
    <property type="match status" value="1"/>
</dbReference>
<evidence type="ECO:0000256" key="1">
    <source>
        <dbReference type="ARBA" id="ARBA00022737"/>
    </source>
</evidence>
<dbReference type="InterPro" id="IPR047150">
    <property type="entry name" value="SGT"/>
</dbReference>
<organism evidence="5 6">
    <name type="scientific">Sphenostylis stenocarpa</name>
    <dbReference type="NCBI Taxonomy" id="92480"/>
    <lineage>
        <taxon>Eukaryota</taxon>
        <taxon>Viridiplantae</taxon>
        <taxon>Streptophyta</taxon>
        <taxon>Embryophyta</taxon>
        <taxon>Tracheophyta</taxon>
        <taxon>Spermatophyta</taxon>
        <taxon>Magnoliopsida</taxon>
        <taxon>eudicotyledons</taxon>
        <taxon>Gunneridae</taxon>
        <taxon>Pentapetalae</taxon>
        <taxon>rosids</taxon>
        <taxon>fabids</taxon>
        <taxon>Fabales</taxon>
        <taxon>Fabaceae</taxon>
        <taxon>Papilionoideae</taxon>
        <taxon>50 kb inversion clade</taxon>
        <taxon>NPAAA clade</taxon>
        <taxon>indigoferoid/millettioid clade</taxon>
        <taxon>Phaseoleae</taxon>
        <taxon>Sphenostylis</taxon>
    </lineage>
</organism>
<dbReference type="GO" id="GO:0060090">
    <property type="term" value="F:molecular adaptor activity"/>
    <property type="evidence" value="ECO:0007669"/>
    <property type="project" value="TreeGrafter"/>
</dbReference>
<evidence type="ECO:0000256" key="3">
    <source>
        <dbReference type="SAM" id="MobiDB-lite"/>
    </source>
</evidence>
<dbReference type="GO" id="GO:0016020">
    <property type="term" value="C:membrane"/>
    <property type="evidence" value="ECO:0007669"/>
    <property type="project" value="TreeGrafter"/>
</dbReference>
<evidence type="ECO:0000259" key="4">
    <source>
        <dbReference type="Pfam" id="PF16546"/>
    </source>
</evidence>
<dbReference type="PANTHER" id="PTHR45831:SF2">
    <property type="entry name" value="LD24721P"/>
    <property type="match status" value="1"/>
</dbReference>
<protein>
    <recommendedName>
        <fullName evidence="4">SGTA homodimerisation domain-containing protein</fullName>
    </recommendedName>
</protein>
<gene>
    <name evidence="5" type="ORF">AYBTSS11_LOCUS23883</name>
</gene>
<feature type="domain" description="SGTA homodimerisation" evidence="4">
    <location>
        <begin position="14"/>
        <end position="70"/>
    </location>
</feature>
<evidence type="ECO:0000313" key="6">
    <source>
        <dbReference type="Proteomes" id="UP001189624"/>
    </source>
</evidence>
<dbReference type="Gene3D" id="1.20.5.420">
    <property type="entry name" value="Immunoglobulin FC, subunit C"/>
    <property type="match status" value="1"/>
</dbReference>
<dbReference type="GO" id="GO:0072380">
    <property type="term" value="C:TRC complex"/>
    <property type="evidence" value="ECO:0007669"/>
    <property type="project" value="TreeGrafter"/>
</dbReference>
<keyword evidence="2" id="KW-0802">TPR repeat</keyword>
<dbReference type="EMBL" id="OY731405">
    <property type="protein sequence ID" value="CAJ1971876.1"/>
    <property type="molecule type" value="Genomic_DNA"/>
</dbReference>